<dbReference type="InterPro" id="IPR030374">
    <property type="entry name" value="PABS"/>
</dbReference>
<dbReference type="PROSITE" id="PS51006">
    <property type="entry name" value="PABS_2"/>
    <property type="match status" value="1"/>
</dbReference>
<evidence type="ECO:0000256" key="2">
    <source>
        <dbReference type="ARBA" id="ARBA00022679"/>
    </source>
</evidence>
<sequence>MNLTEICFGSTQSDVTKSFYEFTVKPRLKEGGIFVTQAGPAGIFSHTEVFSSIYNTLRQVFKYIVPYTAYIPSYADIWGWVMASDSPIDLSVEELDHRMRQRIKGENRYLDGKTFSSASTLSKVVRKSLDNETHVYTEEAARFIHGHGKQGLLANELDLNGADILANGPEVLTNTLATRVDLLRVDTILRVQVLDLTVGEQPVELSSSTWAYLNSPPVLPPNFGDGVFGSSSGGVNSTGASSFSAAGAAASTISSAAEALMVANLSWAFWVVKDTTGDCYHGQSPALGAERGGVKREACVAIAIGE</sequence>
<dbReference type="EMBL" id="JASCZI010182660">
    <property type="protein sequence ID" value="MED6188368.1"/>
    <property type="molecule type" value="Genomic_DNA"/>
</dbReference>
<reference evidence="6 7" key="1">
    <citation type="journal article" date="2023" name="Plants (Basel)">
        <title>Bridging the Gap: Combining Genomics and Transcriptomics Approaches to Understand Stylosanthes scabra, an Orphan Legume from the Brazilian Caatinga.</title>
        <authorList>
            <person name="Ferreira-Neto J.R.C."/>
            <person name="da Silva M.D."/>
            <person name="Binneck E."/>
            <person name="de Melo N.F."/>
            <person name="da Silva R.H."/>
            <person name="de Melo A.L.T.M."/>
            <person name="Pandolfi V."/>
            <person name="Bustamante F.O."/>
            <person name="Brasileiro-Vidal A.C."/>
            <person name="Benko-Iseppon A.M."/>
        </authorList>
    </citation>
    <scope>NUCLEOTIDE SEQUENCE [LARGE SCALE GENOMIC DNA]</scope>
    <source>
        <tissue evidence="6">Leaves</tissue>
    </source>
</reference>
<comment type="caution">
    <text evidence="4">Lacks conserved residue(s) required for the propagation of feature annotation.</text>
</comment>
<evidence type="ECO:0000256" key="3">
    <source>
        <dbReference type="ARBA" id="ARBA00023115"/>
    </source>
</evidence>
<evidence type="ECO:0000256" key="1">
    <source>
        <dbReference type="ARBA" id="ARBA00007867"/>
    </source>
</evidence>
<evidence type="ECO:0000256" key="4">
    <source>
        <dbReference type="PROSITE-ProRule" id="PRU00354"/>
    </source>
</evidence>
<dbReference type="SUPFAM" id="SSF53335">
    <property type="entry name" value="S-adenosyl-L-methionine-dependent methyltransferases"/>
    <property type="match status" value="1"/>
</dbReference>
<dbReference type="InterPro" id="IPR029063">
    <property type="entry name" value="SAM-dependent_MTases_sf"/>
</dbReference>
<evidence type="ECO:0000313" key="6">
    <source>
        <dbReference type="EMBL" id="MED6188368.1"/>
    </source>
</evidence>
<keyword evidence="3 4" id="KW-0620">Polyamine biosynthesis</keyword>
<dbReference type="Gene3D" id="3.40.50.150">
    <property type="entry name" value="Vaccinia Virus protein VP39"/>
    <property type="match status" value="1"/>
</dbReference>
<feature type="domain" description="PABS" evidence="5">
    <location>
        <begin position="1"/>
        <end position="85"/>
    </location>
</feature>
<evidence type="ECO:0000259" key="5">
    <source>
        <dbReference type="PROSITE" id="PS51006"/>
    </source>
</evidence>
<protein>
    <recommendedName>
        <fullName evidence="5">PABS domain-containing protein</fullName>
    </recommendedName>
</protein>
<dbReference type="Pfam" id="PF01564">
    <property type="entry name" value="Spermine_synth"/>
    <property type="match status" value="1"/>
</dbReference>
<dbReference type="PANTHER" id="PTHR43317">
    <property type="entry name" value="THERMOSPERMINE SYNTHASE ACAULIS5"/>
    <property type="match status" value="1"/>
</dbReference>
<dbReference type="PANTHER" id="PTHR43317:SF9">
    <property type="entry name" value="SPERMINE SYNTHASE"/>
    <property type="match status" value="1"/>
</dbReference>
<proteinExistence type="inferred from homology"/>
<gene>
    <name evidence="6" type="ORF">PIB30_085301</name>
</gene>
<organism evidence="6 7">
    <name type="scientific">Stylosanthes scabra</name>
    <dbReference type="NCBI Taxonomy" id="79078"/>
    <lineage>
        <taxon>Eukaryota</taxon>
        <taxon>Viridiplantae</taxon>
        <taxon>Streptophyta</taxon>
        <taxon>Embryophyta</taxon>
        <taxon>Tracheophyta</taxon>
        <taxon>Spermatophyta</taxon>
        <taxon>Magnoliopsida</taxon>
        <taxon>eudicotyledons</taxon>
        <taxon>Gunneridae</taxon>
        <taxon>Pentapetalae</taxon>
        <taxon>rosids</taxon>
        <taxon>fabids</taxon>
        <taxon>Fabales</taxon>
        <taxon>Fabaceae</taxon>
        <taxon>Papilionoideae</taxon>
        <taxon>50 kb inversion clade</taxon>
        <taxon>dalbergioids sensu lato</taxon>
        <taxon>Dalbergieae</taxon>
        <taxon>Pterocarpus clade</taxon>
        <taxon>Stylosanthes</taxon>
    </lineage>
</organism>
<comment type="caution">
    <text evidence="6">The sequence shown here is derived from an EMBL/GenBank/DDBJ whole genome shotgun (WGS) entry which is preliminary data.</text>
</comment>
<keyword evidence="2 4" id="KW-0808">Transferase</keyword>
<dbReference type="Proteomes" id="UP001341840">
    <property type="component" value="Unassembled WGS sequence"/>
</dbReference>
<comment type="similarity">
    <text evidence="1">Belongs to the spermidine/spermine synthase family.</text>
</comment>
<keyword evidence="7" id="KW-1185">Reference proteome</keyword>
<name>A0ABU6WUJ4_9FABA</name>
<accession>A0ABU6WUJ4</accession>
<evidence type="ECO:0000313" key="7">
    <source>
        <dbReference type="Proteomes" id="UP001341840"/>
    </source>
</evidence>